<reference evidence="2" key="1">
    <citation type="submission" date="2017-12" db="EMBL/GenBank/DDBJ databases">
        <authorList>
            <person name="Thomas-White K."/>
            <person name="Wolfe A.J."/>
        </authorList>
    </citation>
    <scope>NUCLEOTIDE SEQUENCE</scope>
    <source>
        <strain evidence="2">UMB0763</strain>
    </source>
</reference>
<dbReference type="InterPro" id="IPR006311">
    <property type="entry name" value="TAT_signal"/>
</dbReference>
<sequence length="180" mass="19002">MTFTLNRRTFLAGSAATVALASLPSVALAQEAPGITLTIGTVVSEGQVLRLPIAVTVNVDTPLPAGTPLTIFTRALDEAGLVAGPSAIAPRLSTLEPTQLSPGEWSFPLPEDVPANTPVEFELLWKTGLFNFRYVPRTQILGSVTLPGDVFREVQSEEYVYESIPAVSISADTSSSSLSS</sequence>
<evidence type="ECO:0000313" key="2">
    <source>
        <dbReference type="EMBL" id="WOT01678.1"/>
    </source>
</evidence>
<accession>A0AAF0YUA5</accession>
<dbReference type="Proteomes" id="UP000234560">
    <property type="component" value="Chromosome"/>
</dbReference>
<dbReference type="AlphaFoldDB" id="A0AAF0YUA5"/>
<feature type="signal peptide" evidence="1">
    <location>
        <begin position="1"/>
        <end position="29"/>
    </location>
</feature>
<name>A0AAF0YUA5_9CORY</name>
<dbReference type="RefSeq" id="WP_101677696.1">
    <property type="nucleotide sequence ID" value="NZ_CP136958.1"/>
</dbReference>
<dbReference type="PROSITE" id="PS51318">
    <property type="entry name" value="TAT"/>
    <property type="match status" value="1"/>
</dbReference>
<dbReference type="KEGG" id="cpyr:CYJ47_10435"/>
<evidence type="ECO:0000256" key="1">
    <source>
        <dbReference type="SAM" id="SignalP"/>
    </source>
</evidence>
<feature type="chain" id="PRO_5042128473" evidence="1">
    <location>
        <begin position="30"/>
        <end position="180"/>
    </location>
</feature>
<reference evidence="2" key="2">
    <citation type="submission" date="2023-10" db="EMBL/GenBank/DDBJ databases">
        <authorList>
            <person name="Choi B."/>
        </authorList>
    </citation>
    <scope>NUCLEOTIDE SEQUENCE</scope>
    <source>
        <strain evidence="2">UMB0763</strain>
    </source>
</reference>
<protein>
    <submittedName>
        <fullName evidence="2">Twin-arginine translocation signal domain-containing protein</fullName>
    </submittedName>
</protein>
<dbReference type="EMBL" id="CP136958">
    <property type="protein sequence ID" value="WOT01678.1"/>
    <property type="molecule type" value="Genomic_DNA"/>
</dbReference>
<gene>
    <name evidence="2" type="ORF">CYJ47_10435</name>
</gene>
<proteinExistence type="predicted"/>
<evidence type="ECO:0000313" key="3">
    <source>
        <dbReference type="Proteomes" id="UP000234560"/>
    </source>
</evidence>
<organism evidence="2 3">
    <name type="scientific">Corynebacterium pyruviciproducens</name>
    <dbReference type="NCBI Taxonomy" id="598660"/>
    <lineage>
        <taxon>Bacteria</taxon>
        <taxon>Bacillati</taxon>
        <taxon>Actinomycetota</taxon>
        <taxon>Actinomycetes</taxon>
        <taxon>Mycobacteriales</taxon>
        <taxon>Corynebacteriaceae</taxon>
        <taxon>Corynebacterium</taxon>
    </lineage>
</organism>
<keyword evidence="1" id="KW-0732">Signal</keyword>